<accession>A0A380NHJ7</accession>
<keyword evidence="2" id="KW-0805">Transcription regulation</keyword>
<feature type="domain" description="HTH lysR-type" evidence="5">
    <location>
        <begin position="2"/>
        <end position="59"/>
    </location>
</feature>
<dbReference type="GO" id="GO:0003677">
    <property type="term" value="F:DNA binding"/>
    <property type="evidence" value="ECO:0007669"/>
    <property type="project" value="UniProtKB-KW"/>
</dbReference>
<evidence type="ECO:0000256" key="1">
    <source>
        <dbReference type="ARBA" id="ARBA00009437"/>
    </source>
</evidence>
<evidence type="ECO:0000256" key="2">
    <source>
        <dbReference type="ARBA" id="ARBA00023015"/>
    </source>
</evidence>
<evidence type="ECO:0000259" key="5">
    <source>
        <dbReference type="PROSITE" id="PS50931"/>
    </source>
</evidence>
<evidence type="ECO:0000313" key="6">
    <source>
        <dbReference type="EMBL" id="SUP41268.1"/>
    </source>
</evidence>
<dbReference type="SUPFAM" id="SSF46785">
    <property type="entry name" value="Winged helix' DNA-binding domain"/>
    <property type="match status" value="1"/>
</dbReference>
<dbReference type="InterPro" id="IPR000847">
    <property type="entry name" value="LysR_HTH_N"/>
</dbReference>
<dbReference type="AlphaFoldDB" id="A0A380NHJ7"/>
<keyword evidence="7" id="KW-1185">Reference proteome</keyword>
<evidence type="ECO:0000256" key="3">
    <source>
        <dbReference type="ARBA" id="ARBA00023125"/>
    </source>
</evidence>
<proteinExistence type="inferred from homology"/>
<dbReference type="OrthoDB" id="79118at2"/>
<dbReference type="SUPFAM" id="SSF53850">
    <property type="entry name" value="Periplasmic binding protein-like II"/>
    <property type="match status" value="1"/>
</dbReference>
<dbReference type="FunFam" id="1.10.10.10:FF:000001">
    <property type="entry name" value="LysR family transcriptional regulator"/>
    <property type="match status" value="1"/>
</dbReference>
<dbReference type="GO" id="GO:0003700">
    <property type="term" value="F:DNA-binding transcription factor activity"/>
    <property type="evidence" value="ECO:0007669"/>
    <property type="project" value="InterPro"/>
</dbReference>
<dbReference type="GO" id="GO:0032993">
    <property type="term" value="C:protein-DNA complex"/>
    <property type="evidence" value="ECO:0007669"/>
    <property type="project" value="TreeGrafter"/>
</dbReference>
<dbReference type="PROSITE" id="PS50931">
    <property type="entry name" value="HTH_LYSR"/>
    <property type="match status" value="1"/>
</dbReference>
<protein>
    <submittedName>
        <fullName evidence="6">Morphology and auto-aggregation control protein</fullName>
    </submittedName>
</protein>
<dbReference type="InterPro" id="IPR005119">
    <property type="entry name" value="LysR_subst-bd"/>
</dbReference>
<sequence length="275" mass="31289">MIDLRLLEQLIAFNDCGTLSKAAEQLLISQPALTRSMQRLENELGVQLFTRTKNRMTLTDTGYYTVAQARQLLRHSQEFLNKVHHHALQQLVLFIGSCAPGPIFEITYRINSRMPNQKITTKQEEENTLKEALLNETYQIVITTAPLDDSRIATKPFFTEKLFLSVLDDHPLAKQESITLDDLAGLTMLLRTHLGIWNHLVSRLTKTTFIKQNDNDTFIALVNASNLPSFTTNLSQFHGILPKNRVNIPISDSEAAIPFFINTLKKNHHIVDELL</sequence>
<name>A0A380NHJ7_9FIRM</name>
<reference evidence="6 7" key="1">
    <citation type="submission" date="2018-06" db="EMBL/GenBank/DDBJ databases">
        <authorList>
            <consortium name="Pathogen Informatics"/>
            <person name="Doyle S."/>
        </authorList>
    </citation>
    <scope>NUCLEOTIDE SEQUENCE [LARGE SCALE GENOMIC DNA]</scope>
    <source>
        <strain evidence="6 7">NCTC12020</strain>
    </source>
</reference>
<keyword evidence="3" id="KW-0238">DNA-binding</keyword>
<dbReference type="Proteomes" id="UP000255367">
    <property type="component" value="Unassembled WGS sequence"/>
</dbReference>
<dbReference type="PANTHER" id="PTHR30346:SF28">
    <property type="entry name" value="HTH-TYPE TRANSCRIPTIONAL REGULATOR CYNR"/>
    <property type="match status" value="1"/>
</dbReference>
<dbReference type="Pfam" id="PF00126">
    <property type="entry name" value="HTH_1"/>
    <property type="match status" value="1"/>
</dbReference>
<dbReference type="RefSeq" id="WP_115309772.1">
    <property type="nucleotide sequence ID" value="NZ_UHIO01000001.1"/>
</dbReference>
<dbReference type="Gene3D" id="3.40.190.290">
    <property type="match status" value="1"/>
</dbReference>
<evidence type="ECO:0000256" key="4">
    <source>
        <dbReference type="ARBA" id="ARBA00023163"/>
    </source>
</evidence>
<comment type="similarity">
    <text evidence="1">Belongs to the LysR transcriptional regulatory family.</text>
</comment>
<dbReference type="InterPro" id="IPR036390">
    <property type="entry name" value="WH_DNA-bd_sf"/>
</dbReference>
<keyword evidence="4" id="KW-0804">Transcription</keyword>
<organism evidence="6 7">
    <name type="scientific">Veillonella criceti</name>
    <dbReference type="NCBI Taxonomy" id="103891"/>
    <lineage>
        <taxon>Bacteria</taxon>
        <taxon>Bacillati</taxon>
        <taxon>Bacillota</taxon>
        <taxon>Negativicutes</taxon>
        <taxon>Veillonellales</taxon>
        <taxon>Veillonellaceae</taxon>
        <taxon>Veillonella</taxon>
    </lineage>
</organism>
<evidence type="ECO:0000313" key="7">
    <source>
        <dbReference type="Proteomes" id="UP000255367"/>
    </source>
</evidence>
<dbReference type="PANTHER" id="PTHR30346">
    <property type="entry name" value="TRANSCRIPTIONAL DUAL REGULATOR HCAR-RELATED"/>
    <property type="match status" value="1"/>
</dbReference>
<dbReference type="Gene3D" id="1.10.10.10">
    <property type="entry name" value="Winged helix-like DNA-binding domain superfamily/Winged helix DNA-binding domain"/>
    <property type="match status" value="1"/>
</dbReference>
<dbReference type="EMBL" id="UHIO01000001">
    <property type="protein sequence ID" value="SUP41268.1"/>
    <property type="molecule type" value="Genomic_DNA"/>
</dbReference>
<dbReference type="InterPro" id="IPR036388">
    <property type="entry name" value="WH-like_DNA-bd_sf"/>
</dbReference>
<gene>
    <name evidence="6" type="primary">oxyR</name>
    <name evidence="6" type="ORF">NCTC12020_00529</name>
</gene>
<dbReference type="PRINTS" id="PR00039">
    <property type="entry name" value="HTHLYSR"/>
</dbReference>
<dbReference type="Pfam" id="PF03466">
    <property type="entry name" value="LysR_substrate"/>
    <property type="match status" value="1"/>
</dbReference>